<organism evidence="7 8">
    <name type="scientific">Truncatella angustata</name>
    <dbReference type="NCBI Taxonomy" id="152316"/>
    <lineage>
        <taxon>Eukaryota</taxon>
        <taxon>Fungi</taxon>
        <taxon>Dikarya</taxon>
        <taxon>Ascomycota</taxon>
        <taxon>Pezizomycotina</taxon>
        <taxon>Sordariomycetes</taxon>
        <taxon>Xylariomycetidae</taxon>
        <taxon>Amphisphaeriales</taxon>
        <taxon>Sporocadaceae</taxon>
        <taxon>Truncatella</taxon>
    </lineage>
</organism>
<accession>A0A9P8RGR4</accession>
<keyword evidence="4 5" id="KW-0406">Ion transport</keyword>
<dbReference type="GeneID" id="70127680"/>
<feature type="coiled-coil region" evidence="6">
    <location>
        <begin position="7"/>
        <end position="71"/>
    </location>
</feature>
<evidence type="ECO:0000256" key="4">
    <source>
        <dbReference type="ARBA" id="ARBA00023065"/>
    </source>
</evidence>
<dbReference type="PANTHER" id="PTHR12713">
    <property type="entry name" value="VACUOLAR ATP SYNTHASE SUBUNIT G"/>
    <property type="match status" value="1"/>
</dbReference>
<dbReference type="EMBL" id="JAGPXC010000011">
    <property type="protein sequence ID" value="KAH6645729.1"/>
    <property type="molecule type" value="Genomic_DNA"/>
</dbReference>
<evidence type="ECO:0000313" key="8">
    <source>
        <dbReference type="Proteomes" id="UP000758603"/>
    </source>
</evidence>
<proteinExistence type="inferred from homology"/>
<gene>
    <name evidence="7" type="ORF">BKA67DRAFT_526844</name>
</gene>
<dbReference type="GO" id="GO:0016887">
    <property type="term" value="F:ATP hydrolysis activity"/>
    <property type="evidence" value="ECO:0007669"/>
    <property type="project" value="TreeGrafter"/>
</dbReference>
<comment type="function">
    <text evidence="5">Subunit of the V1 complex of vacuolar(H+)-ATPase (V-ATPase), a multisubunit enzyme composed of a peripheral complex (V1) that hydrolyzes ATP and a membrane integral complex (V0) that translocates protons. V-ATPase is responsible for acidifying and maintaining the pH of intracellular compartments and in some cell types, is targeted to the plasma membrane, where it is responsible for acidifying the extracellular environment.</text>
</comment>
<evidence type="ECO:0000256" key="6">
    <source>
        <dbReference type="SAM" id="Coils"/>
    </source>
</evidence>
<dbReference type="PANTHER" id="PTHR12713:SF11">
    <property type="entry name" value="V-TYPE PROTON ATPASE SUBUNIT G"/>
    <property type="match status" value="1"/>
</dbReference>
<feature type="non-terminal residue" evidence="7">
    <location>
        <position position="1"/>
    </location>
</feature>
<evidence type="ECO:0000256" key="1">
    <source>
        <dbReference type="ARBA" id="ARBA00010066"/>
    </source>
</evidence>
<dbReference type="GO" id="GO:0000221">
    <property type="term" value="C:vacuolar proton-transporting V-type ATPase, V1 domain"/>
    <property type="evidence" value="ECO:0007669"/>
    <property type="project" value="TreeGrafter"/>
</dbReference>
<evidence type="ECO:0000256" key="3">
    <source>
        <dbReference type="ARBA" id="ARBA00022781"/>
    </source>
</evidence>
<dbReference type="InterPro" id="IPR005124">
    <property type="entry name" value="V-ATPase_G"/>
</dbReference>
<reference evidence="7" key="1">
    <citation type="journal article" date="2021" name="Nat. Commun.">
        <title>Genetic determinants of endophytism in the Arabidopsis root mycobiome.</title>
        <authorList>
            <person name="Mesny F."/>
            <person name="Miyauchi S."/>
            <person name="Thiergart T."/>
            <person name="Pickel B."/>
            <person name="Atanasova L."/>
            <person name="Karlsson M."/>
            <person name="Huettel B."/>
            <person name="Barry K.W."/>
            <person name="Haridas S."/>
            <person name="Chen C."/>
            <person name="Bauer D."/>
            <person name="Andreopoulos W."/>
            <person name="Pangilinan J."/>
            <person name="LaButti K."/>
            <person name="Riley R."/>
            <person name="Lipzen A."/>
            <person name="Clum A."/>
            <person name="Drula E."/>
            <person name="Henrissat B."/>
            <person name="Kohler A."/>
            <person name="Grigoriev I.V."/>
            <person name="Martin F.M."/>
            <person name="Hacquard S."/>
        </authorList>
    </citation>
    <scope>NUCLEOTIDE SEQUENCE</scope>
    <source>
        <strain evidence="7">MPI-SDFR-AT-0073</strain>
    </source>
</reference>
<comment type="caution">
    <text evidence="7">The sequence shown here is derived from an EMBL/GenBank/DDBJ whole genome shotgun (WGS) entry which is preliminary data.</text>
</comment>
<dbReference type="OrthoDB" id="250802at2759"/>
<sequence>QAREYRTKRVSEARDEAKKEIADYRKQKEDEFKKLESELAADSKQAKDKTNKEAEAKIKEIKGDGTQHQDQIVSDLLRAVFNVEPVPHSAA</sequence>
<dbReference type="NCBIfam" id="TIGR01147">
    <property type="entry name" value="V_ATP_synt_G"/>
    <property type="match status" value="1"/>
</dbReference>
<keyword evidence="6" id="KW-0175">Coiled coil</keyword>
<keyword evidence="8" id="KW-1185">Reference proteome</keyword>
<dbReference type="Gene3D" id="1.20.5.2950">
    <property type="match status" value="1"/>
</dbReference>
<comment type="similarity">
    <text evidence="1 5">Belongs to the V-ATPase G subunit family.</text>
</comment>
<protein>
    <recommendedName>
        <fullName evidence="5">V-type proton ATPase subunit G</fullName>
    </recommendedName>
</protein>
<evidence type="ECO:0000256" key="2">
    <source>
        <dbReference type="ARBA" id="ARBA00022448"/>
    </source>
</evidence>
<keyword evidence="3 5" id="KW-0375">Hydrogen ion transport</keyword>
<dbReference type="GO" id="GO:0046961">
    <property type="term" value="F:proton-transporting ATPase activity, rotational mechanism"/>
    <property type="evidence" value="ECO:0007669"/>
    <property type="project" value="InterPro"/>
</dbReference>
<name>A0A9P8RGR4_9PEZI</name>
<dbReference type="AlphaFoldDB" id="A0A9P8RGR4"/>
<dbReference type="RefSeq" id="XP_045952243.1">
    <property type="nucleotide sequence ID" value="XM_046098788.1"/>
</dbReference>
<comment type="subunit">
    <text evidence="5">V-ATPase is a heteromultimeric enzyme made up of two complexes: the ATP-hydrolytic V1 complex and the proton translocation V0 complex.</text>
</comment>
<dbReference type="Pfam" id="PF03179">
    <property type="entry name" value="V-ATPase_G"/>
    <property type="match status" value="1"/>
</dbReference>
<keyword evidence="2 5" id="KW-0813">Transport</keyword>
<evidence type="ECO:0000256" key="5">
    <source>
        <dbReference type="RuleBase" id="RU364019"/>
    </source>
</evidence>
<dbReference type="Proteomes" id="UP000758603">
    <property type="component" value="Unassembled WGS sequence"/>
</dbReference>
<evidence type="ECO:0000313" key="7">
    <source>
        <dbReference type="EMBL" id="KAH6645729.1"/>
    </source>
</evidence>